<dbReference type="AlphaFoldDB" id="A0A6A4WJJ0"/>
<keyword evidence="2" id="KW-0472">Membrane</keyword>
<evidence type="ECO:0000313" key="4">
    <source>
        <dbReference type="Proteomes" id="UP000440578"/>
    </source>
</evidence>
<feature type="region of interest" description="Disordered" evidence="1">
    <location>
        <begin position="166"/>
        <end position="226"/>
    </location>
</feature>
<dbReference type="Proteomes" id="UP000440578">
    <property type="component" value="Unassembled WGS sequence"/>
</dbReference>
<feature type="compositionally biased region" description="Polar residues" evidence="1">
    <location>
        <begin position="207"/>
        <end position="217"/>
    </location>
</feature>
<gene>
    <name evidence="3" type="ORF">FJT64_025804</name>
</gene>
<organism evidence="3 4">
    <name type="scientific">Amphibalanus amphitrite</name>
    <name type="common">Striped barnacle</name>
    <name type="synonym">Balanus amphitrite</name>
    <dbReference type="NCBI Taxonomy" id="1232801"/>
    <lineage>
        <taxon>Eukaryota</taxon>
        <taxon>Metazoa</taxon>
        <taxon>Ecdysozoa</taxon>
        <taxon>Arthropoda</taxon>
        <taxon>Crustacea</taxon>
        <taxon>Multicrustacea</taxon>
        <taxon>Cirripedia</taxon>
        <taxon>Thoracica</taxon>
        <taxon>Thoracicalcarea</taxon>
        <taxon>Balanomorpha</taxon>
        <taxon>Balanoidea</taxon>
        <taxon>Balanidae</taxon>
        <taxon>Amphibalaninae</taxon>
        <taxon>Amphibalanus</taxon>
    </lineage>
</organism>
<reference evidence="3 4" key="1">
    <citation type="submission" date="2019-07" db="EMBL/GenBank/DDBJ databases">
        <title>Draft genome assembly of a fouling barnacle, Amphibalanus amphitrite (Darwin, 1854): The first reference genome for Thecostraca.</title>
        <authorList>
            <person name="Kim W."/>
        </authorList>
    </citation>
    <scope>NUCLEOTIDE SEQUENCE [LARGE SCALE GENOMIC DNA]</scope>
    <source>
        <strain evidence="3">SNU_AA5</strain>
        <tissue evidence="3">Soma without cirri and trophi</tissue>
    </source>
</reference>
<evidence type="ECO:0000256" key="2">
    <source>
        <dbReference type="SAM" id="Phobius"/>
    </source>
</evidence>
<keyword evidence="4" id="KW-1185">Reference proteome</keyword>
<feature type="transmembrane region" description="Helical" evidence="2">
    <location>
        <begin position="33"/>
        <end position="55"/>
    </location>
</feature>
<evidence type="ECO:0000256" key="1">
    <source>
        <dbReference type="SAM" id="MobiDB-lite"/>
    </source>
</evidence>
<feature type="transmembrane region" description="Helical" evidence="2">
    <location>
        <begin position="67"/>
        <end position="86"/>
    </location>
</feature>
<dbReference type="OrthoDB" id="10070859at2759"/>
<accession>A0A6A4WJJ0</accession>
<keyword evidence="2" id="KW-0812">Transmembrane</keyword>
<dbReference type="EMBL" id="VIIS01001096">
    <property type="protein sequence ID" value="KAF0302091.1"/>
    <property type="molecule type" value="Genomic_DNA"/>
</dbReference>
<evidence type="ECO:0000313" key="3">
    <source>
        <dbReference type="EMBL" id="KAF0302091.1"/>
    </source>
</evidence>
<keyword evidence="2" id="KW-1133">Transmembrane helix</keyword>
<feature type="compositionally biased region" description="Low complexity" evidence="1">
    <location>
        <begin position="193"/>
        <end position="206"/>
    </location>
</feature>
<comment type="caution">
    <text evidence="3">The sequence shown here is derived from an EMBL/GenBank/DDBJ whole genome shotgun (WGS) entry which is preliminary data.</text>
</comment>
<sequence length="270" mass="29503">MCRYTVRLPYRTEEEDPKSCCGLVVTQSVSIRWFIVMIAFVGLCCAIVGTVLGALKATGREHLTVSLLMIGVGIVLITVSGIAWRLTSRDSPSCRMMLGLSRQQEEPESRRFMHRVVPAYGRPHHPYAAMVYPEFQFRPPPPSYHASMQAYRLGLLLDRHNAASAAGNGAVLSPPPSYRPGTGTLRPGMNTLSGHSEYSHPPSYHSRQSSANPQPQQEPAGVCHSRNPSVLSFLSHESLTDGGHVTEDTAPPLDDTVGQVTGEQCHVTRS</sequence>
<name>A0A6A4WJJ0_AMPAM</name>
<proteinExistence type="predicted"/>
<protein>
    <submittedName>
        <fullName evidence="3">Uncharacterized protein</fullName>
    </submittedName>
</protein>